<proteinExistence type="predicted"/>
<name>A0ABU4UMY6_9GAMM</name>
<dbReference type="EMBL" id="JAXARY010000044">
    <property type="protein sequence ID" value="MDX8130408.1"/>
    <property type="molecule type" value="Genomic_DNA"/>
</dbReference>
<dbReference type="Proteomes" id="UP001284537">
    <property type="component" value="Unassembled WGS sequence"/>
</dbReference>
<evidence type="ECO:0000313" key="1">
    <source>
        <dbReference type="EMBL" id="MDX8130408.1"/>
    </source>
</evidence>
<comment type="caution">
    <text evidence="1">The sequence shown here is derived from an EMBL/GenBank/DDBJ whole genome shotgun (WGS) entry which is preliminary data.</text>
</comment>
<keyword evidence="2" id="KW-1185">Reference proteome</keyword>
<sequence>MIRKLEALVQKYQITYADNARDIRHTEAELAGMIEELDGNEFDRKGLAELKTLLAGN</sequence>
<protein>
    <submittedName>
        <fullName evidence="1">Uncharacterized protein</fullName>
    </submittedName>
</protein>
<dbReference type="RefSeq" id="WP_319963249.1">
    <property type="nucleotide sequence ID" value="NZ_JAXARY010000044.1"/>
</dbReference>
<evidence type="ECO:0000313" key="2">
    <source>
        <dbReference type="Proteomes" id="UP001284537"/>
    </source>
</evidence>
<organism evidence="1 2">
    <name type="scientific">Methylomonas defluvii</name>
    <dbReference type="NCBI Taxonomy" id="3045149"/>
    <lineage>
        <taxon>Bacteria</taxon>
        <taxon>Pseudomonadati</taxon>
        <taxon>Pseudomonadota</taxon>
        <taxon>Gammaproteobacteria</taxon>
        <taxon>Methylococcales</taxon>
        <taxon>Methylococcaceae</taxon>
        <taxon>Methylomonas</taxon>
    </lineage>
</organism>
<reference evidence="1 2" key="1">
    <citation type="submission" date="2023-11" db="EMBL/GenBank/DDBJ databases">
        <authorList>
            <person name="Ouyang M.-Y."/>
        </authorList>
    </citation>
    <scope>NUCLEOTIDE SEQUENCE [LARGE SCALE GENOMIC DNA]</scope>
    <source>
        <strain evidence="1 2">OY6</strain>
    </source>
</reference>
<gene>
    <name evidence="1" type="ORF">QLH52_24165</name>
</gene>
<accession>A0ABU4UMY6</accession>